<dbReference type="NCBIfam" id="NF033545">
    <property type="entry name" value="transpos_IS630"/>
    <property type="match status" value="1"/>
</dbReference>
<dbReference type="EMBL" id="CP091508">
    <property type="protein sequence ID" value="UOO81379.1"/>
    <property type="molecule type" value="Genomic_DNA"/>
</dbReference>
<dbReference type="PANTHER" id="PTHR46564:SF1">
    <property type="entry name" value="TRANSPOSASE"/>
    <property type="match status" value="1"/>
</dbReference>
<dbReference type="InterPro" id="IPR047655">
    <property type="entry name" value="Transpos_IS630-like"/>
</dbReference>
<name>A0ABY4DQP6_9NEIS</name>
<proteinExistence type="predicted"/>
<dbReference type="InterPro" id="IPR038717">
    <property type="entry name" value="Tc1-like_DDE_dom"/>
</dbReference>
<evidence type="ECO:0000313" key="2">
    <source>
        <dbReference type="EMBL" id="UOO81379.1"/>
    </source>
</evidence>
<reference evidence="2 3" key="1">
    <citation type="journal article" date="2022" name="Res Sq">
        <title>Evolution of multicellular longitudinally dividing oral cavity symbionts (Neisseriaceae).</title>
        <authorList>
            <person name="Nyongesa S."/>
            <person name="Weber P."/>
            <person name="Bernet E."/>
            <person name="Pullido F."/>
            <person name="Nieckarz M."/>
            <person name="Delaby M."/>
            <person name="Nieves C."/>
            <person name="Viehboeck T."/>
            <person name="Krause N."/>
            <person name="Rivera-Millot A."/>
            <person name="Nakamura A."/>
            <person name="Vischer N."/>
            <person name="VanNieuwenhze M."/>
            <person name="Brun Y."/>
            <person name="Cava F."/>
            <person name="Bulgheresi S."/>
            <person name="Veyrier F."/>
        </authorList>
    </citation>
    <scope>NUCLEOTIDE SEQUENCE [LARGE SCALE GENOMIC DNA]</scope>
    <source>
        <strain evidence="2 3">CCUG 63373m</strain>
    </source>
</reference>
<protein>
    <submittedName>
        <fullName evidence="2">IS630 family transposase</fullName>
    </submittedName>
</protein>
<evidence type="ECO:0000313" key="3">
    <source>
        <dbReference type="Proteomes" id="UP000829817"/>
    </source>
</evidence>
<dbReference type="InterPro" id="IPR036397">
    <property type="entry name" value="RNaseH_sf"/>
</dbReference>
<dbReference type="RefSeq" id="WP_244784469.1">
    <property type="nucleotide sequence ID" value="NZ_CP091508.1"/>
</dbReference>
<feature type="domain" description="Tc1-like transposase DDE" evidence="1">
    <location>
        <begin position="28"/>
        <end position="168"/>
    </location>
</feature>
<dbReference type="Gene3D" id="3.30.420.10">
    <property type="entry name" value="Ribonuclease H-like superfamily/Ribonuclease H"/>
    <property type="match status" value="1"/>
</dbReference>
<gene>
    <name evidence="2" type="ORF">LVJ83_10475</name>
</gene>
<keyword evidence="3" id="KW-1185">Reference proteome</keyword>
<dbReference type="Proteomes" id="UP000829817">
    <property type="component" value="Chromosome"/>
</dbReference>
<dbReference type="Pfam" id="PF13358">
    <property type="entry name" value="DDE_3"/>
    <property type="match status" value="1"/>
</dbReference>
<dbReference type="PANTHER" id="PTHR46564">
    <property type="entry name" value="TRANSPOSASE"/>
    <property type="match status" value="1"/>
</dbReference>
<evidence type="ECO:0000259" key="1">
    <source>
        <dbReference type="Pfam" id="PF13358"/>
    </source>
</evidence>
<accession>A0ABY4DQP6</accession>
<sequence>MKHPRADKAKRRCFSKQRARYEQDGRPIIYLDESGFKSNDYRPYGYATKGEKCYGTDNRQLKNTTNAIGAIHDNRLFSVGLYNCSIDSTVFHHWVEMLLLPELPPSSVIVMDNATFHKRQDIQDLIEKAGHTILWLPPYSPDLNPIEQTWAWIKRKRKDWRIDCLDTLFFYFLWICDSF</sequence>
<organism evidence="2 3">
    <name type="scientific">Uruburuella testudinis</name>
    <dbReference type="NCBI Taxonomy" id="1282863"/>
    <lineage>
        <taxon>Bacteria</taxon>
        <taxon>Pseudomonadati</taxon>
        <taxon>Pseudomonadota</taxon>
        <taxon>Betaproteobacteria</taxon>
        <taxon>Neisseriales</taxon>
        <taxon>Neisseriaceae</taxon>
        <taxon>Uruburuella</taxon>
    </lineage>
</organism>